<evidence type="ECO:0000313" key="2">
    <source>
        <dbReference type="Proteomes" id="UP000276215"/>
    </source>
</evidence>
<reference evidence="1 2" key="1">
    <citation type="journal article" date="2018" name="Nat. Ecol. Evol.">
        <title>Pezizomycetes genomes reveal the molecular basis of ectomycorrhizal truffle lifestyle.</title>
        <authorList>
            <person name="Murat C."/>
            <person name="Payen T."/>
            <person name="Noel B."/>
            <person name="Kuo A."/>
            <person name="Morin E."/>
            <person name="Chen J."/>
            <person name="Kohler A."/>
            <person name="Krizsan K."/>
            <person name="Balestrini R."/>
            <person name="Da Silva C."/>
            <person name="Montanini B."/>
            <person name="Hainaut M."/>
            <person name="Levati E."/>
            <person name="Barry K.W."/>
            <person name="Belfiori B."/>
            <person name="Cichocki N."/>
            <person name="Clum A."/>
            <person name="Dockter R.B."/>
            <person name="Fauchery L."/>
            <person name="Guy J."/>
            <person name="Iotti M."/>
            <person name="Le Tacon F."/>
            <person name="Lindquist E.A."/>
            <person name="Lipzen A."/>
            <person name="Malagnac F."/>
            <person name="Mello A."/>
            <person name="Molinier V."/>
            <person name="Miyauchi S."/>
            <person name="Poulain J."/>
            <person name="Riccioni C."/>
            <person name="Rubini A."/>
            <person name="Sitrit Y."/>
            <person name="Splivallo R."/>
            <person name="Traeger S."/>
            <person name="Wang M."/>
            <person name="Zifcakova L."/>
            <person name="Wipf D."/>
            <person name="Zambonelli A."/>
            <person name="Paolocci F."/>
            <person name="Nowrousian M."/>
            <person name="Ottonello S."/>
            <person name="Baldrian P."/>
            <person name="Spatafora J.W."/>
            <person name="Henrissat B."/>
            <person name="Nagy L.G."/>
            <person name="Aury J.M."/>
            <person name="Wincker P."/>
            <person name="Grigoriev I.V."/>
            <person name="Bonfante P."/>
            <person name="Martin F.M."/>
        </authorList>
    </citation>
    <scope>NUCLEOTIDE SEQUENCE [LARGE SCALE GENOMIC DNA]</scope>
    <source>
        <strain evidence="1 2">120613-1</strain>
    </source>
</reference>
<dbReference type="OrthoDB" id="3440218at2759"/>
<protein>
    <submittedName>
        <fullName evidence="1">Uncharacterized protein</fullName>
    </submittedName>
</protein>
<evidence type="ECO:0000313" key="1">
    <source>
        <dbReference type="EMBL" id="RPA93478.1"/>
    </source>
</evidence>
<gene>
    <name evidence="1" type="ORF">L873DRAFT_1793609</name>
</gene>
<proteinExistence type="predicted"/>
<organism evidence="1 2">
    <name type="scientific">Choiromyces venosus 120613-1</name>
    <dbReference type="NCBI Taxonomy" id="1336337"/>
    <lineage>
        <taxon>Eukaryota</taxon>
        <taxon>Fungi</taxon>
        <taxon>Dikarya</taxon>
        <taxon>Ascomycota</taxon>
        <taxon>Pezizomycotina</taxon>
        <taxon>Pezizomycetes</taxon>
        <taxon>Pezizales</taxon>
        <taxon>Tuberaceae</taxon>
        <taxon>Choiromyces</taxon>
    </lineage>
</organism>
<dbReference type="AlphaFoldDB" id="A0A3N4J8Y0"/>
<name>A0A3N4J8Y0_9PEZI</name>
<dbReference type="EMBL" id="ML120451">
    <property type="protein sequence ID" value="RPA93478.1"/>
    <property type="molecule type" value="Genomic_DNA"/>
</dbReference>
<dbReference type="Proteomes" id="UP000276215">
    <property type="component" value="Unassembled WGS sequence"/>
</dbReference>
<accession>A0A3N4J8Y0</accession>
<sequence>MGRRNSSSSCPEEKNKAAAIKKAQKNIQVAINKVKVLLKCCGIDAHKAEKGRVQQIRNIGKEGQIVPPELLIAIADPEKNPTEEDLESLQPPPDLLQALLLLEETSVPRSVVIDPQLLNYQDKEREWDIDRVQQYTEGGDGQQRGNNESTWILESDSEDLAGESDSDSSCISYDSIARNADFRV</sequence>
<keyword evidence="2" id="KW-1185">Reference proteome</keyword>